<evidence type="ECO:0000256" key="1">
    <source>
        <dbReference type="ARBA" id="ARBA00023015"/>
    </source>
</evidence>
<protein>
    <submittedName>
        <fullName evidence="4">Putative DNA-binding transcriptional regulator YafY</fullName>
    </submittedName>
</protein>
<dbReference type="GO" id="GO:0003677">
    <property type="term" value="F:DNA binding"/>
    <property type="evidence" value="ECO:0007669"/>
    <property type="project" value="UniProtKB-KW"/>
</dbReference>
<dbReference type="OrthoDB" id="9815009at2"/>
<dbReference type="Pfam" id="PF08279">
    <property type="entry name" value="HTH_11"/>
    <property type="match status" value="1"/>
</dbReference>
<dbReference type="InterPro" id="IPR028349">
    <property type="entry name" value="PafC-like"/>
</dbReference>
<dbReference type="InterPro" id="IPR051534">
    <property type="entry name" value="CBASS_pafABC_assoc_protein"/>
</dbReference>
<dbReference type="Proteomes" id="UP000256977">
    <property type="component" value="Unassembled WGS sequence"/>
</dbReference>
<dbReference type="PANTHER" id="PTHR34580">
    <property type="match status" value="1"/>
</dbReference>
<dbReference type="InterPro" id="IPR036388">
    <property type="entry name" value="WH-like_DNA-bd_sf"/>
</dbReference>
<evidence type="ECO:0000313" key="5">
    <source>
        <dbReference type="Proteomes" id="UP000256977"/>
    </source>
</evidence>
<gene>
    <name evidence="4" type="ORF">DFP98_12091</name>
</gene>
<keyword evidence="5" id="KW-1185">Reference proteome</keyword>
<evidence type="ECO:0000313" key="4">
    <source>
        <dbReference type="EMBL" id="RED65341.1"/>
    </source>
</evidence>
<accession>A0A3D9IUA0</accession>
<sequence>MKIDRLIALIMILLEREVVSAGELAERLEVSRRTIYRDIDTLTFAGLPIFTNQGAMGGVGLMKSYKIDRLLFTQQDLQAVLDSLNSYRQLFGHKELTYVLEKLQSFHPGGVADSAGGKFAVDLALNQGNESLRGLLGLVEIAMNEHRYLTFDYVGRDGGGSSRKVEPYRVVFKESSWYLQGYCADRKDFRIFKLARMSGLQVSSEAFAPRKFTPLPMDGAEWMSRDWVEVTVRLHRSVADKVIERFGEGHILRAEGDTCLATYPIINNTYGYDKLLAFGDKCEVLEPLDVRAAFQAYVCSILEKYKSNGQR</sequence>
<keyword evidence="4" id="KW-0238">DNA-binding</keyword>
<dbReference type="AlphaFoldDB" id="A0A3D9IUA0"/>
<dbReference type="PROSITE" id="PS52050">
    <property type="entry name" value="WYL"/>
    <property type="match status" value="1"/>
</dbReference>
<dbReference type="PROSITE" id="PS51000">
    <property type="entry name" value="HTH_DEOR_2"/>
    <property type="match status" value="1"/>
</dbReference>
<reference evidence="4 5" key="1">
    <citation type="submission" date="2018-07" db="EMBL/GenBank/DDBJ databases">
        <title>Genomic Encyclopedia of Type Strains, Phase III (KMG-III): the genomes of soil and plant-associated and newly described type strains.</title>
        <authorList>
            <person name="Whitman W."/>
        </authorList>
    </citation>
    <scope>NUCLEOTIDE SEQUENCE [LARGE SCALE GENOMIC DNA]</scope>
    <source>
        <strain evidence="4 5">CECT 7287</strain>
    </source>
</reference>
<dbReference type="PANTHER" id="PTHR34580:SF1">
    <property type="entry name" value="PROTEIN PAFC"/>
    <property type="match status" value="1"/>
</dbReference>
<dbReference type="InterPro" id="IPR026881">
    <property type="entry name" value="WYL_dom"/>
</dbReference>
<dbReference type="Pfam" id="PF25583">
    <property type="entry name" value="WCX"/>
    <property type="match status" value="1"/>
</dbReference>
<dbReference type="GO" id="GO:0003700">
    <property type="term" value="F:DNA-binding transcription factor activity"/>
    <property type="evidence" value="ECO:0007669"/>
    <property type="project" value="InterPro"/>
</dbReference>
<proteinExistence type="predicted"/>
<dbReference type="RefSeq" id="WP_116063006.1">
    <property type="nucleotide sequence ID" value="NZ_QRDZ01000020.1"/>
</dbReference>
<feature type="domain" description="HTH deoR-type" evidence="3">
    <location>
        <begin position="2"/>
        <end position="57"/>
    </location>
</feature>
<organism evidence="4 5">
    <name type="scientific">Cohnella phaseoli</name>
    <dbReference type="NCBI Taxonomy" id="456490"/>
    <lineage>
        <taxon>Bacteria</taxon>
        <taxon>Bacillati</taxon>
        <taxon>Bacillota</taxon>
        <taxon>Bacilli</taxon>
        <taxon>Bacillales</taxon>
        <taxon>Paenibacillaceae</taxon>
        <taxon>Cohnella</taxon>
    </lineage>
</organism>
<dbReference type="Pfam" id="PF13280">
    <property type="entry name" value="WYL"/>
    <property type="match status" value="1"/>
</dbReference>
<dbReference type="PIRSF" id="PIRSF016838">
    <property type="entry name" value="PafC"/>
    <property type="match status" value="1"/>
</dbReference>
<dbReference type="InterPro" id="IPR001034">
    <property type="entry name" value="DeoR_HTH"/>
</dbReference>
<keyword evidence="1" id="KW-0805">Transcription regulation</keyword>
<dbReference type="EMBL" id="QRDZ01000020">
    <property type="protein sequence ID" value="RED65341.1"/>
    <property type="molecule type" value="Genomic_DNA"/>
</dbReference>
<evidence type="ECO:0000256" key="2">
    <source>
        <dbReference type="ARBA" id="ARBA00023163"/>
    </source>
</evidence>
<dbReference type="InterPro" id="IPR057727">
    <property type="entry name" value="WCX_dom"/>
</dbReference>
<keyword evidence="2" id="KW-0804">Transcription</keyword>
<comment type="caution">
    <text evidence="4">The sequence shown here is derived from an EMBL/GenBank/DDBJ whole genome shotgun (WGS) entry which is preliminary data.</text>
</comment>
<evidence type="ECO:0000259" key="3">
    <source>
        <dbReference type="PROSITE" id="PS51000"/>
    </source>
</evidence>
<dbReference type="SUPFAM" id="SSF46785">
    <property type="entry name" value="Winged helix' DNA-binding domain"/>
    <property type="match status" value="1"/>
</dbReference>
<dbReference type="InterPro" id="IPR036390">
    <property type="entry name" value="WH_DNA-bd_sf"/>
</dbReference>
<dbReference type="Gene3D" id="1.10.10.10">
    <property type="entry name" value="Winged helix-like DNA-binding domain superfamily/Winged helix DNA-binding domain"/>
    <property type="match status" value="1"/>
</dbReference>
<dbReference type="InterPro" id="IPR013196">
    <property type="entry name" value="HTH_11"/>
</dbReference>
<name>A0A3D9IUA0_9BACL</name>